<dbReference type="eggNOG" id="ENOG502Z8JM">
    <property type="taxonomic scope" value="Bacteria"/>
</dbReference>
<proteinExistence type="predicted"/>
<keyword evidence="2" id="KW-1185">Reference proteome</keyword>
<name>D9SFE5_GALCS</name>
<dbReference type="OrthoDB" id="3725402at2"/>
<dbReference type="KEGG" id="gca:Galf_1214"/>
<accession>D9SFE5</accession>
<dbReference type="HOGENOM" id="CLU_085940_2_0_4"/>
<sequence length="239" mass="27053">MSWSENASGQEMAASPTEVELPVTAEIPTNTLFIGDSGELQLDTRRALVQLLQGPSLDGRRHPKLWPMLIRDEGIIRRRLAELFLELVIDLDVQVAFTRQAETGDLEVPLLLRRAQLTFIDSILLLHLRQRLTQADTQGERAVVSIEEIVEYLIPYERTANTDRSGFTKRVHASIEKIKKHSILQKIRSSDDRLEISPTLKLLFSAEEIQALTHLYQRMAAGETPAPAIQSEHDEEAEQ</sequence>
<dbReference type="Pfam" id="PF13835">
    <property type="entry name" value="DUF4194"/>
    <property type="match status" value="1"/>
</dbReference>
<evidence type="ECO:0000313" key="2">
    <source>
        <dbReference type="Proteomes" id="UP000001235"/>
    </source>
</evidence>
<dbReference type="AlphaFoldDB" id="D9SFE5"/>
<gene>
    <name evidence="1" type="ordered locus">Galf_1214</name>
</gene>
<protein>
    <recommendedName>
        <fullName evidence="3">DUF4194 domain-containing protein</fullName>
    </recommendedName>
</protein>
<dbReference type="RefSeq" id="WP_013293181.1">
    <property type="nucleotide sequence ID" value="NC_014394.1"/>
</dbReference>
<dbReference type="InterPro" id="IPR025449">
    <property type="entry name" value="JetB"/>
</dbReference>
<reference evidence="1 2" key="1">
    <citation type="submission" date="2010-08" db="EMBL/GenBank/DDBJ databases">
        <title>Complete sequence of Gallionella capsiferriformans ES-2.</title>
        <authorList>
            <consortium name="US DOE Joint Genome Institute"/>
            <person name="Lucas S."/>
            <person name="Copeland A."/>
            <person name="Lapidus A."/>
            <person name="Cheng J.-F."/>
            <person name="Bruce D."/>
            <person name="Goodwin L."/>
            <person name="Pitluck S."/>
            <person name="Chertkov O."/>
            <person name="Davenport K.W."/>
            <person name="Detter J.C."/>
            <person name="Han C."/>
            <person name="Tapia R."/>
            <person name="Land M."/>
            <person name="Hauser L."/>
            <person name="Chang Y.-J."/>
            <person name="Jeffries C."/>
            <person name="Kyrpides N."/>
            <person name="Ivanova N."/>
            <person name="Mikhailova N."/>
            <person name="Shelobolina E.S."/>
            <person name="Picardal F."/>
            <person name="Roden E."/>
            <person name="Emerson D."/>
            <person name="Woyke T."/>
        </authorList>
    </citation>
    <scope>NUCLEOTIDE SEQUENCE [LARGE SCALE GENOMIC DNA]</scope>
    <source>
        <strain evidence="1 2">ES-2</strain>
    </source>
</reference>
<evidence type="ECO:0000313" key="1">
    <source>
        <dbReference type="EMBL" id="ADL55242.1"/>
    </source>
</evidence>
<dbReference type="Proteomes" id="UP000001235">
    <property type="component" value="Chromosome"/>
</dbReference>
<dbReference type="STRING" id="395494.Galf_1214"/>
<organism evidence="1 2">
    <name type="scientific">Gallionella capsiferriformans (strain ES-2)</name>
    <name type="common">Gallionella ferruginea capsiferriformans (strain ES-2)</name>
    <dbReference type="NCBI Taxonomy" id="395494"/>
    <lineage>
        <taxon>Bacteria</taxon>
        <taxon>Pseudomonadati</taxon>
        <taxon>Pseudomonadota</taxon>
        <taxon>Betaproteobacteria</taxon>
        <taxon>Nitrosomonadales</taxon>
        <taxon>Gallionellaceae</taxon>
        <taxon>Gallionella</taxon>
    </lineage>
</organism>
<evidence type="ECO:0008006" key="3">
    <source>
        <dbReference type="Google" id="ProtNLM"/>
    </source>
</evidence>
<dbReference type="EMBL" id="CP002159">
    <property type="protein sequence ID" value="ADL55242.1"/>
    <property type="molecule type" value="Genomic_DNA"/>
</dbReference>